<gene>
    <name evidence="9" type="ORF">ASPACDRAFT_1855446</name>
</gene>
<dbReference type="Pfam" id="PF13867">
    <property type="entry name" value="SAP30_Sin3_bdg"/>
    <property type="match status" value="1"/>
</dbReference>
<dbReference type="OrthoDB" id="510958at2759"/>
<organism evidence="9 10">
    <name type="scientific">Aspergillus aculeatus (strain ATCC 16872 / CBS 172.66 / WB 5094)</name>
    <dbReference type="NCBI Taxonomy" id="690307"/>
    <lineage>
        <taxon>Eukaryota</taxon>
        <taxon>Fungi</taxon>
        <taxon>Dikarya</taxon>
        <taxon>Ascomycota</taxon>
        <taxon>Pezizomycotina</taxon>
        <taxon>Eurotiomycetes</taxon>
        <taxon>Eurotiomycetidae</taxon>
        <taxon>Eurotiales</taxon>
        <taxon>Aspergillaceae</taxon>
        <taxon>Aspergillus</taxon>
        <taxon>Aspergillus subgen. Circumdati</taxon>
    </lineage>
</organism>
<evidence type="ECO:0000259" key="8">
    <source>
        <dbReference type="Pfam" id="PF13867"/>
    </source>
</evidence>
<feature type="compositionally biased region" description="Basic and acidic residues" evidence="7">
    <location>
        <begin position="13"/>
        <end position="28"/>
    </location>
</feature>
<dbReference type="Gene3D" id="6.10.160.20">
    <property type="match status" value="1"/>
</dbReference>
<evidence type="ECO:0000256" key="1">
    <source>
        <dbReference type="ARBA" id="ARBA00004123"/>
    </source>
</evidence>
<name>A0A1L9WXB6_ASPA1</name>
<feature type="domain" description="Histone deacetylase complex subunit SAP30 Sin3 binding" evidence="8">
    <location>
        <begin position="193"/>
        <end position="233"/>
    </location>
</feature>
<evidence type="ECO:0000256" key="4">
    <source>
        <dbReference type="ARBA" id="ARBA00023015"/>
    </source>
</evidence>
<dbReference type="InterPro" id="IPR038291">
    <property type="entry name" value="SAP30_C_sf"/>
</dbReference>
<evidence type="ECO:0000256" key="3">
    <source>
        <dbReference type="ARBA" id="ARBA00022491"/>
    </source>
</evidence>
<keyword evidence="6" id="KW-0539">Nucleus</keyword>
<sequence length="274" mass="29130">MAPPRQRTAAVQDDSRSEGSSTTREHKTTSVKSRKGANGSLVTSVTSREVKVSGNLANVTSAPAGGNAADVPKIPWNEMPLSLLHSYRHAYKLSSPSAFPSEYSHLLLSRGIGLRSPTSIAAQRAHLQRQNETTNSTSQPSSSTANASTNATTATRKALQGNPQSATNGDSAKQKDRQTQKKGPNEIDGKSALHHIIGQDRVSKNQLALSVRKHFNSAGLAEQEAIARFLYKIGMPVLAPYSSLHSANSALRFETAGHACGIQHTARLGAFASL</sequence>
<comment type="similarity">
    <text evidence="2">Belongs to the SAP30 family.</text>
</comment>
<dbReference type="STRING" id="690307.A0A1L9WXB6"/>
<dbReference type="EMBL" id="KV878975">
    <property type="protein sequence ID" value="OJK00905.1"/>
    <property type="molecule type" value="Genomic_DNA"/>
</dbReference>
<reference evidence="10" key="1">
    <citation type="journal article" date="2017" name="Genome Biol.">
        <title>Comparative genomics reveals high biological diversity and specific adaptations in the industrially and medically important fungal genus Aspergillus.</title>
        <authorList>
            <person name="de Vries R.P."/>
            <person name="Riley R."/>
            <person name="Wiebenga A."/>
            <person name="Aguilar-Osorio G."/>
            <person name="Amillis S."/>
            <person name="Uchima C.A."/>
            <person name="Anderluh G."/>
            <person name="Asadollahi M."/>
            <person name="Askin M."/>
            <person name="Barry K."/>
            <person name="Battaglia E."/>
            <person name="Bayram O."/>
            <person name="Benocci T."/>
            <person name="Braus-Stromeyer S.A."/>
            <person name="Caldana C."/>
            <person name="Canovas D."/>
            <person name="Cerqueira G.C."/>
            <person name="Chen F."/>
            <person name="Chen W."/>
            <person name="Choi C."/>
            <person name="Clum A."/>
            <person name="Dos Santos R.A."/>
            <person name="Damasio A.R."/>
            <person name="Diallinas G."/>
            <person name="Emri T."/>
            <person name="Fekete E."/>
            <person name="Flipphi M."/>
            <person name="Freyberg S."/>
            <person name="Gallo A."/>
            <person name="Gournas C."/>
            <person name="Habgood R."/>
            <person name="Hainaut M."/>
            <person name="Harispe M.L."/>
            <person name="Henrissat B."/>
            <person name="Hilden K.S."/>
            <person name="Hope R."/>
            <person name="Hossain A."/>
            <person name="Karabika E."/>
            <person name="Karaffa L."/>
            <person name="Karanyi Z."/>
            <person name="Krasevec N."/>
            <person name="Kuo A."/>
            <person name="Kusch H."/>
            <person name="LaButti K."/>
            <person name="Lagendijk E.L."/>
            <person name="Lapidus A."/>
            <person name="Levasseur A."/>
            <person name="Lindquist E."/>
            <person name="Lipzen A."/>
            <person name="Logrieco A.F."/>
            <person name="MacCabe A."/>
            <person name="Maekelae M.R."/>
            <person name="Malavazi I."/>
            <person name="Melin P."/>
            <person name="Meyer V."/>
            <person name="Mielnichuk N."/>
            <person name="Miskei M."/>
            <person name="Molnar A.P."/>
            <person name="Mule G."/>
            <person name="Ngan C.Y."/>
            <person name="Orejas M."/>
            <person name="Orosz E."/>
            <person name="Ouedraogo J.P."/>
            <person name="Overkamp K.M."/>
            <person name="Park H.-S."/>
            <person name="Perrone G."/>
            <person name="Piumi F."/>
            <person name="Punt P.J."/>
            <person name="Ram A.F."/>
            <person name="Ramon A."/>
            <person name="Rauscher S."/>
            <person name="Record E."/>
            <person name="Riano-Pachon D.M."/>
            <person name="Robert V."/>
            <person name="Roehrig J."/>
            <person name="Ruller R."/>
            <person name="Salamov A."/>
            <person name="Salih N.S."/>
            <person name="Samson R.A."/>
            <person name="Sandor E."/>
            <person name="Sanguinetti M."/>
            <person name="Schuetze T."/>
            <person name="Sepcic K."/>
            <person name="Shelest E."/>
            <person name="Sherlock G."/>
            <person name="Sophianopoulou V."/>
            <person name="Squina F.M."/>
            <person name="Sun H."/>
            <person name="Susca A."/>
            <person name="Todd R.B."/>
            <person name="Tsang A."/>
            <person name="Unkles S.E."/>
            <person name="van de Wiele N."/>
            <person name="van Rossen-Uffink D."/>
            <person name="Oliveira J.V."/>
            <person name="Vesth T.C."/>
            <person name="Visser J."/>
            <person name="Yu J.-H."/>
            <person name="Zhou M."/>
            <person name="Andersen M.R."/>
            <person name="Archer D.B."/>
            <person name="Baker S.E."/>
            <person name="Benoit I."/>
            <person name="Brakhage A.A."/>
            <person name="Braus G.H."/>
            <person name="Fischer R."/>
            <person name="Frisvad J.C."/>
            <person name="Goldman G.H."/>
            <person name="Houbraken J."/>
            <person name="Oakley B."/>
            <person name="Pocsi I."/>
            <person name="Scazzocchio C."/>
            <person name="Seiboth B."/>
            <person name="vanKuyk P.A."/>
            <person name="Wortman J."/>
            <person name="Dyer P.S."/>
            <person name="Grigoriev I.V."/>
        </authorList>
    </citation>
    <scope>NUCLEOTIDE SEQUENCE [LARGE SCALE GENOMIC DNA]</scope>
    <source>
        <strain evidence="10">ATCC 16872 / CBS 172.66 / WB 5094</strain>
    </source>
</reference>
<dbReference type="VEuPathDB" id="FungiDB:ASPACDRAFT_1855446"/>
<evidence type="ECO:0000256" key="6">
    <source>
        <dbReference type="ARBA" id="ARBA00023242"/>
    </source>
</evidence>
<evidence type="ECO:0000256" key="5">
    <source>
        <dbReference type="ARBA" id="ARBA00023163"/>
    </source>
</evidence>
<feature type="region of interest" description="Disordered" evidence="7">
    <location>
        <begin position="123"/>
        <end position="190"/>
    </location>
</feature>
<dbReference type="RefSeq" id="XP_020057244.1">
    <property type="nucleotide sequence ID" value="XM_020197438.1"/>
</dbReference>
<feature type="compositionally biased region" description="Low complexity" evidence="7">
    <location>
        <begin position="131"/>
        <end position="155"/>
    </location>
</feature>
<keyword evidence="4" id="KW-0805">Transcription regulation</keyword>
<feature type="compositionally biased region" description="Basic and acidic residues" evidence="7">
    <location>
        <begin position="172"/>
        <end position="190"/>
    </location>
</feature>
<dbReference type="InterPro" id="IPR024145">
    <property type="entry name" value="His_deAcase_SAP30/SAP30L"/>
</dbReference>
<feature type="region of interest" description="Disordered" evidence="7">
    <location>
        <begin position="1"/>
        <end position="50"/>
    </location>
</feature>
<dbReference type="PANTHER" id="PTHR13286:SF23">
    <property type="entry name" value="HISTONE DEACETYLASE COMPLEX SUBUNIT SAP30 SIN3 BINDING DOMAIN-CONTAINING PROTEIN"/>
    <property type="match status" value="1"/>
</dbReference>
<dbReference type="Proteomes" id="UP000184546">
    <property type="component" value="Unassembled WGS sequence"/>
</dbReference>
<evidence type="ECO:0000256" key="2">
    <source>
        <dbReference type="ARBA" id="ARBA00006283"/>
    </source>
</evidence>
<proteinExistence type="inferred from homology"/>
<keyword evidence="5" id="KW-0804">Transcription</keyword>
<keyword evidence="3" id="KW-0678">Repressor</keyword>
<accession>A0A1L9WXB6</accession>
<dbReference type="GeneID" id="30971252"/>
<dbReference type="InterPro" id="IPR025718">
    <property type="entry name" value="SAP30_Sin3-bd"/>
</dbReference>
<feature type="compositionally biased region" description="Polar residues" evidence="7">
    <location>
        <begin position="161"/>
        <end position="171"/>
    </location>
</feature>
<dbReference type="PANTHER" id="PTHR13286">
    <property type="entry name" value="SAP30"/>
    <property type="match status" value="1"/>
</dbReference>
<evidence type="ECO:0000256" key="7">
    <source>
        <dbReference type="SAM" id="MobiDB-lite"/>
    </source>
</evidence>
<keyword evidence="10" id="KW-1185">Reference proteome</keyword>
<evidence type="ECO:0000313" key="9">
    <source>
        <dbReference type="EMBL" id="OJK00905.1"/>
    </source>
</evidence>
<protein>
    <recommendedName>
        <fullName evidence="8">Histone deacetylase complex subunit SAP30 Sin3 binding domain-containing protein</fullName>
    </recommendedName>
</protein>
<dbReference type="GO" id="GO:0005634">
    <property type="term" value="C:nucleus"/>
    <property type="evidence" value="ECO:0007669"/>
    <property type="project" value="UniProtKB-SubCell"/>
</dbReference>
<dbReference type="OMA" id="HEYRYAY"/>
<evidence type="ECO:0000313" key="10">
    <source>
        <dbReference type="Proteomes" id="UP000184546"/>
    </source>
</evidence>
<dbReference type="AlphaFoldDB" id="A0A1L9WXB6"/>
<comment type="subcellular location">
    <subcellularLocation>
        <location evidence="1">Nucleus</location>
    </subcellularLocation>
</comment>